<keyword evidence="3" id="KW-1185">Reference proteome</keyword>
<dbReference type="EMBL" id="VSRR010084583">
    <property type="protein sequence ID" value="MPC90503.1"/>
    <property type="molecule type" value="Genomic_DNA"/>
</dbReference>
<organism evidence="2 3">
    <name type="scientific">Portunus trituberculatus</name>
    <name type="common">Swimming crab</name>
    <name type="synonym">Neptunus trituberculatus</name>
    <dbReference type="NCBI Taxonomy" id="210409"/>
    <lineage>
        <taxon>Eukaryota</taxon>
        <taxon>Metazoa</taxon>
        <taxon>Ecdysozoa</taxon>
        <taxon>Arthropoda</taxon>
        <taxon>Crustacea</taxon>
        <taxon>Multicrustacea</taxon>
        <taxon>Malacostraca</taxon>
        <taxon>Eumalacostraca</taxon>
        <taxon>Eucarida</taxon>
        <taxon>Decapoda</taxon>
        <taxon>Pleocyemata</taxon>
        <taxon>Brachyura</taxon>
        <taxon>Eubrachyura</taxon>
        <taxon>Portunoidea</taxon>
        <taxon>Portunidae</taxon>
        <taxon>Portuninae</taxon>
        <taxon>Portunus</taxon>
    </lineage>
</organism>
<proteinExistence type="predicted"/>
<keyword evidence="1" id="KW-0812">Transmembrane</keyword>
<dbReference type="AlphaFoldDB" id="A0A5B7J7S0"/>
<feature type="transmembrane region" description="Helical" evidence="1">
    <location>
        <begin position="16"/>
        <end position="35"/>
    </location>
</feature>
<keyword evidence="1" id="KW-1133">Transmembrane helix</keyword>
<sequence>MTHSVSRLFPARWEDYIPFILILVSGVIICCLEVGQRIQRHLEHPFVSAPPPAELPHTSSYLLSAHLYHIEQLHFEETVSIIWSL</sequence>
<reference evidence="2 3" key="1">
    <citation type="submission" date="2019-05" db="EMBL/GenBank/DDBJ databases">
        <title>Another draft genome of Portunus trituberculatus and its Hox gene families provides insights of decapod evolution.</title>
        <authorList>
            <person name="Jeong J.-H."/>
            <person name="Song I."/>
            <person name="Kim S."/>
            <person name="Choi T."/>
            <person name="Kim D."/>
            <person name="Ryu S."/>
            <person name="Kim W."/>
        </authorList>
    </citation>
    <scope>NUCLEOTIDE SEQUENCE [LARGE SCALE GENOMIC DNA]</scope>
    <source>
        <tissue evidence="2">Muscle</tissue>
    </source>
</reference>
<gene>
    <name evidence="2" type="ORF">E2C01_085492</name>
</gene>
<protein>
    <submittedName>
        <fullName evidence="2">Uncharacterized protein</fullName>
    </submittedName>
</protein>
<name>A0A5B7J7S0_PORTR</name>
<keyword evidence="1" id="KW-0472">Membrane</keyword>
<dbReference type="Proteomes" id="UP000324222">
    <property type="component" value="Unassembled WGS sequence"/>
</dbReference>
<comment type="caution">
    <text evidence="2">The sequence shown here is derived from an EMBL/GenBank/DDBJ whole genome shotgun (WGS) entry which is preliminary data.</text>
</comment>
<evidence type="ECO:0000256" key="1">
    <source>
        <dbReference type="SAM" id="Phobius"/>
    </source>
</evidence>
<accession>A0A5B7J7S0</accession>
<evidence type="ECO:0000313" key="3">
    <source>
        <dbReference type="Proteomes" id="UP000324222"/>
    </source>
</evidence>
<evidence type="ECO:0000313" key="2">
    <source>
        <dbReference type="EMBL" id="MPC90503.1"/>
    </source>
</evidence>